<dbReference type="PANTHER" id="PTHR11851:SF224">
    <property type="entry name" value="PROCESSING PROTEASE"/>
    <property type="match status" value="1"/>
</dbReference>
<dbReference type="GO" id="GO:0046872">
    <property type="term" value="F:metal ion binding"/>
    <property type="evidence" value="ECO:0007669"/>
    <property type="project" value="InterPro"/>
</dbReference>
<dbReference type="RefSeq" id="WP_046488594.1">
    <property type="nucleotide sequence ID" value="NZ_LN827929.1"/>
</dbReference>
<evidence type="ECO:0000313" key="4">
    <source>
        <dbReference type="EMBL" id="CEZ19941.1"/>
    </source>
</evidence>
<protein>
    <submittedName>
        <fullName evidence="4">Peptidase M16 domain protein</fullName>
    </submittedName>
</protein>
<dbReference type="InterPro" id="IPR007863">
    <property type="entry name" value="Peptidase_M16_C"/>
</dbReference>
<dbReference type="Proteomes" id="UP000064007">
    <property type="component" value="Chromosome 1"/>
</dbReference>
<dbReference type="Gene3D" id="3.30.830.10">
    <property type="entry name" value="Metalloenzyme, LuxS/M16 peptidase-like"/>
    <property type="match status" value="2"/>
</dbReference>
<dbReference type="STRING" id="1581557.BN1208_1060"/>
<evidence type="ECO:0000256" key="1">
    <source>
        <dbReference type="SAM" id="SignalP"/>
    </source>
</evidence>
<organism evidence="4 5">
    <name type="scientific">Candidatus Methylopumilus planktonicus</name>
    <dbReference type="NCBI Taxonomy" id="1581557"/>
    <lineage>
        <taxon>Bacteria</taxon>
        <taxon>Pseudomonadati</taxon>
        <taxon>Pseudomonadota</taxon>
        <taxon>Betaproteobacteria</taxon>
        <taxon>Nitrosomonadales</taxon>
        <taxon>Methylophilaceae</taxon>
        <taxon>Candidatus Methylopumilus</taxon>
    </lineage>
</organism>
<dbReference type="EMBL" id="LN827929">
    <property type="protein sequence ID" value="CEZ19941.1"/>
    <property type="molecule type" value="Genomic_DNA"/>
</dbReference>
<feature type="chain" id="PRO_5002303601" evidence="1">
    <location>
        <begin position="22"/>
        <end position="434"/>
    </location>
</feature>
<gene>
    <name evidence="4" type="primary">pqqG</name>
    <name evidence="4" type="ORF">BN1208_1060</name>
</gene>
<keyword evidence="5" id="KW-1185">Reference proteome</keyword>
<feature type="signal peptide" evidence="1">
    <location>
        <begin position="1"/>
        <end position="21"/>
    </location>
</feature>
<dbReference type="SUPFAM" id="SSF63411">
    <property type="entry name" value="LuxS/MPP-like metallohydrolase"/>
    <property type="match status" value="2"/>
</dbReference>
<feature type="domain" description="Peptidase M16 C-terminal" evidence="3">
    <location>
        <begin position="190"/>
        <end position="367"/>
    </location>
</feature>
<dbReference type="InterPro" id="IPR050361">
    <property type="entry name" value="MPP/UQCRC_Complex"/>
</dbReference>
<proteinExistence type="predicted"/>
<name>A0A0D6EWT6_9PROT</name>
<dbReference type="HOGENOM" id="CLU_009902_6_0_4"/>
<dbReference type="OrthoDB" id="9811314at2"/>
<feature type="domain" description="Peptidase M16 N-terminal" evidence="2">
    <location>
        <begin position="48"/>
        <end position="177"/>
    </location>
</feature>
<dbReference type="Pfam" id="PF00675">
    <property type="entry name" value="Peptidase_M16"/>
    <property type="match status" value="1"/>
</dbReference>
<evidence type="ECO:0000313" key="5">
    <source>
        <dbReference type="Proteomes" id="UP000064007"/>
    </source>
</evidence>
<dbReference type="Pfam" id="PF05193">
    <property type="entry name" value="Peptidase_M16_C"/>
    <property type="match status" value="1"/>
</dbReference>
<sequence length="434" mass="48276">MFIKFIQITFLFLCILQNSYAALKIDTWNTQAGGKVFFVENHDLPILDININFFAGSAQDPVGKEGLANLTRHLMSLGAAGINEEKLANQISDIGAVIKGDVDLDRAYFKLRTLSSSSQKDKALTLFKNIIHSPDFPLPVIDREKNRIIASIKQSMTQPETIANLTFMKSIYGDHPYAHDEAGSIDTLQKLNQEDLKQFYKNYYLSSEATIVIVGDLSADEARKVSESISQGLPQGNTKHNISPVTGPNYVGVKKIQHPAKQAHILMGMPALKRGEKDYFPLYVGNYILGGGGFVSRLTEEVREKKGLVYSVYSYFMPLYAEGPLEIGLQTKKEQADEALAIVNSTVKKFIDEGPSEKELMAAKQNLVGGFPLRLDSNAKIVDYLSMIAFYDLPISYIDNYIQEIKKVTISQIKTAFKNKIDPNKLTTIIVGAE</sequence>
<dbReference type="KEGG" id="mbat:BN1208_1060"/>
<evidence type="ECO:0000259" key="2">
    <source>
        <dbReference type="Pfam" id="PF00675"/>
    </source>
</evidence>
<accession>A0A0D6EWT6</accession>
<dbReference type="InterPro" id="IPR011249">
    <property type="entry name" value="Metalloenz_LuxS/M16"/>
</dbReference>
<dbReference type="InterPro" id="IPR011765">
    <property type="entry name" value="Pept_M16_N"/>
</dbReference>
<keyword evidence="1" id="KW-0732">Signal</keyword>
<evidence type="ECO:0000259" key="3">
    <source>
        <dbReference type="Pfam" id="PF05193"/>
    </source>
</evidence>
<dbReference type="AlphaFoldDB" id="A0A0D6EWT6"/>
<dbReference type="PANTHER" id="PTHR11851">
    <property type="entry name" value="METALLOPROTEASE"/>
    <property type="match status" value="1"/>
</dbReference>
<reference evidence="5" key="1">
    <citation type="submission" date="2014-12" db="EMBL/GenBank/DDBJ databases">
        <authorList>
            <person name="Salcher M.M."/>
        </authorList>
    </citation>
    <scope>NUCLEOTIDE SEQUENCE [LARGE SCALE GENOMIC DNA]</scope>
    <source>
        <strain evidence="5">MMS-10A-171</strain>
    </source>
</reference>